<evidence type="ECO:0000313" key="3">
    <source>
        <dbReference type="EMBL" id="OFE12688.1"/>
    </source>
</evidence>
<dbReference type="InterPro" id="IPR050266">
    <property type="entry name" value="AB_hydrolase_sf"/>
</dbReference>
<dbReference type="PROSITE" id="PS51257">
    <property type="entry name" value="PROKAR_LIPOPROTEIN"/>
    <property type="match status" value="1"/>
</dbReference>
<dbReference type="SUPFAM" id="SSF53474">
    <property type="entry name" value="alpha/beta-Hydrolases"/>
    <property type="match status" value="1"/>
</dbReference>
<dbReference type="Proteomes" id="UP000175669">
    <property type="component" value="Unassembled WGS sequence"/>
</dbReference>
<dbReference type="Gene3D" id="3.40.50.1820">
    <property type="entry name" value="alpha/beta hydrolase"/>
    <property type="match status" value="1"/>
</dbReference>
<dbReference type="InterPro" id="IPR000073">
    <property type="entry name" value="AB_hydrolase_1"/>
</dbReference>
<name>A0A1E8CJV9_9GAMM</name>
<proteinExistence type="predicted"/>
<dbReference type="STRING" id="1524254.PHACT_05655"/>
<sequence>MKIVMKSKVLLLVLALLSTACGTTPRTDGQKFSWFDASRHFIETDYGRISVVEHGRGPAVVYLHGFPLNAWHWRHQLQELSDIRRGIAIDLMGLGHTDISADQDLRFSAQADMVLATMDAMGVRDFDLVGNDSGGGVAQLIVAKAPERVRSLVISNADVHDNWPPKALSTVHDLATRGQMDDVLHGYMLDVSSARAGLAAVVYEDPLFVTEELLQIYTEPLIQTATTRDAVNRYIATQNNAETVAIKPALEAFNAPTLIMWGNDDVFFGVEWAHWLQDTIPGAYAVVEFEGARLFFAEERPDDVNALLRAHFEFIDSDRTGLGPVVISGRSLPDLRARQLPEILYQQ</sequence>
<dbReference type="InterPro" id="IPR000639">
    <property type="entry name" value="Epox_hydrolase-like"/>
</dbReference>
<dbReference type="OrthoDB" id="9780765at2"/>
<dbReference type="PRINTS" id="PR00111">
    <property type="entry name" value="ABHYDROLASE"/>
</dbReference>
<evidence type="ECO:0000256" key="1">
    <source>
        <dbReference type="SAM" id="SignalP"/>
    </source>
</evidence>
<dbReference type="PANTHER" id="PTHR43798">
    <property type="entry name" value="MONOACYLGLYCEROL LIPASE"/>
    <property type="match status" value="1"/>
</dbReference>
<feature type="chain" id="PRO_5009212072" description="AB hydrolase-1 domain-containing protein" evidence="1">
    <location>
        <begin position="23"/>
        <end position="347"/>
    </location>
</feature>
<feature type="domain" description="AB hydrolase-1" evidence="2">
    <location>
        <begin position="58"/>
        <end position="297"/>
    </location>
</feature>
<protein>
    <recommendedName>
        <fullName evidence="2">AB hydrolase-1 domain-containing protein</fullName>
    </recommendedName>
</protein>
<comment type="caution">
    <text evidence="3">The sequence shown here is derived from an EMBL/GenBank/DDBJ whole genome shotgun (WGS) entry which is preliminary data.</text>
</comment>
<gene>
    <name evidence="3" type="ORF">PHACT_05655</name>
</gene>
<dbReference type="GO" id="GO:0003824">
    <property type="term" value="F:catalytic activity"/>
    <property type="evidence" value="ECO:0007669"/>
    <property type="project" value="InterPro"/>
</dbReference>
<reference evidence="4" key="1">
    <citation type="submission" date="2016-07" db="EMBL/GenBank/DDBJ databases">
        <authorList>
            <person name="Florea S."/>
            <person name="Webb J.S."/>
            <person name="Jaromczyk J."/>
            <person name="Schardl C.L."/>
        </authorList>
    </citation>
    <scope>NUCLEOTIDE SEQUENCE [LARGE SCALE GENOMIC DNA]</scope>
    <source>
        <strain evidence="4">KCTC 42131</strain>
    </source>
</reference>
<keyword evidence="4" id="KW-1185">Reference proteome</keyword>
<accession>A0A1E8CJV9</accession>
<feature type="signal peptide" evidence="1">
    <location>
        <begin position="1"/>
        <end position="22"/>
    </location>
</feature>
<dbReference type="AlphaFoldDB" id="A0A1E8CJV9"/>
<dbReference type="PANTHER" id="PTHR43798:SF33">
    <property type="entry name" value="HYDROLASE, PUTATIVE (AFU_ORTHOLOGUE AFUA_2G14860)-RELATED"/>
    <property type="match status" value="1"/>
</dbReference>
<dbReference type="EMBL" id="MASR01000001">
    <property type="protein sequence ID" value="OFE12688.1"/>
    <property type="molecule type" value="Genomic_DNA"/>
</dbReference>
<evidence type="ECO:0000313" key="4">
    <source>
        <dbReference type="Proteomes" id="UP000175669"/>
    </source>
</evidence>
<dbReference type="GO" id="GO:0016020">
    <property type="term" value="C:membrane"/>
    <property type="evidence" value="ECO:0007669"/>
    <property type="project" value="TreeGrafter"/>
</dbReference>
<dbReference type="InterPro" id="IPR029058">
    <property type="entry name" value="AB_hydrolase_fold"/>
</dbReference>
<dbReference type="Pfam" id="PF00561">
    <property type="entry name" value="Abhydrolase_1"/>
    <property type="match status" value="1"/>
</dbReference>
<keyword evidence="1" id="KW-0732">Signal</keyword>
<evidence type="ECO:0000259" key="2">
    <source>
        <dbReference type="Pfam" id="PF00561"/>
    </source>
</evidence>
<dbReference type="PRINTS" id="PR00412">
    <property type="entry name" value="EPOXHYDRLASE"/>
</dbReference>
<organism evidence="3 4">
    <name type="scientific">Pseudohongiella acticola</name>
    <dbReference type="NCBI Taxonomy" id="1524254"/>
    <lineage>
        <taxon>Bacteria</taxon>
        <taxon>Pseudomonadati</taxon>
        <taxon>Pseudomonadota</taxon>
        <taxon>Gammaproteobacteria</taxon>
        <taxon>Pseudomonadales</taxon>
        <taxon>Pseudohongiellaceae</taxon>
        <taxon>Pseudohongiella</taxon>
    </lineage>
</organism>